<gene>
    <name evidence="3" type="primary">moeB</name>
    <name evidence="3" type="ORF">CA267_017075</name>
</gene>
<dbReference type="GO" id="GO:0016779">
    <property type="term" value="F:nucleotidyltransferase activity"/>
    <property type="evidence" value="ECO:0007669"/>
    <property type="project" value="UniProtKB-KW"/>
</dbReference>
<reference evidence="4" key="1">
    <citation type="submission" date="2014-12" db="EMBL/GenBank/DDBJ databases">
        <title>Complete genome sequence of a multi-drug resistant Klebsiella pneumoniae.</title>
        <authorList>
            <person name="Hua X."/>
            <person name="Chen Q."/>
            <person name="Li X."/>
            <person name="Feng Y."/>
            <person name="Ruan Z."/>
            <person name="Yu Y."/>
        </authorList>
    </citation>
    <scope>NUCLEOTIDE SEQUENCE [LARGE SCALE GENOMIC DNA]</scope>
    <source>
        <strain evidence="4">5.12</strain>
    </source>
</reference>
<dbReference type="SUPFAM" id="SSF69572">
    <property type="entry name" value="Activating enzymes of the ubiquitin-like proteins"/>
    <property type="match status" value="1"/>
</dbReference>
<keyword evidence="3" id="KW-0808">Transferase</keyword>
<evidence type="ECO:0000256" key="1">
    <source>
        <dbReference type="ARBA" id="ARBA00009919"/>
    </source>
</evidence>
<dbReference type="CDD" id="cd00757">
    <property type="entry name" value="ThiF_MoeB_HesA_family"/>
    <property type="match status" value="1"/>
</dbReference>
<dbReference type="Gene3D" id="3.40.50.720">
    <property type="entry name" value="NAD(P)-binding Rossmann-like Domain"/>
    <property type="match status" value="1"/>
</dbReference>
<proteinExistence type="inferred from homology"/>
<comment type="similarity">
    <text evidence="1">Belongs to the HesA/MoeB/ThiF family.</text>
</comment>
<evidence type="ECO:0000313" key="3">
    <source>
        <dbReference type="EMBL" id="QJR82924.1"/>
    </source>
</evidence>
<accession>A0A6N3IVM7</accession>
<dbReference type="FunFam" id="3.40.50.720:FF:000080">
    <property type="entry name" value="Thiazole biosynthesis adenylyltransferase ThiF"/>
    <property type="match status" value="1"/>
</dbReference>
<dbReference type="InterPro" id="IPR000594">
    <property type="entry name" value="ThiF_NAD_FAD-bd"/>
</dbReference>
<dbReference type="InterPro" id="IPR045886">
    <property type="entry name" value="ThiF/MoeB/HesA"/>
</dbReference>
<dbReference type="GO" id="GO:0004792">
    <property type="term" value="F:thiosulfate-cyanide sulfurtransferase activity"/>
    <property type="evidence" value="ECO:0007669"/>
    <property type="project" value="TreeGrafter"/>
</dbReference>
<dbReference type="Proteomes" id="UP000219285">
    <property type="component" value="Chromosome"/>
</dbReference>
<dbReference type="AlphaFoldDB" id="A0A6N3IVM7"/>
<dbReference type="GO" id="GO:0008146">
    <property type="term" value="F:sulfotransferase activity"/>
    <property type="evidence" value="ECO:0007669"/>
    <property type="project" value="TreeGrafter"/>
</dbReference>
<dbReference type="Pfam" id="PF00899">
    <property type="entry name" value="ThiF"/>
    <property type="match status" value="1"/>
</dbReference>
<dbReference type="InterPro" id="IPR035985">
    <property type="entry name" value="Ubiquitin-activating_enz"/>
</dbReference>
<evidence type="ECO:0000259" key="2">
    <source>
        <dbReference type="Pfam" id="PF00899"/>
    </source>
</evidence>
<feature type="domain" description="THIF-type NAD/FAD binding fold" evidence="2">
    <location>
        <begin position="13"/>
        <end position="246"/>
    </location>
</feature>
<dbReference type="GO" id="GO:0005829">
    <property type="term" value="C:cytosol"/>
    <property type="evidence" value="ECO:0007669"/>
    <property type="project" value="TreeGrafter"/>
</dbReference>
<name>A0A6N3IVM7_9ALTE</name>
<reference evidence="3 4" key="2">
    <citation type="submission" date="2020-04" db="EMBL/GenBank/DDBJ databases">
        <title>Complete genome sequence of Alteromonas pelagimontana 5.12T.</title>
        <authorList>
            <person name="Sinha R.K."/>
            <person name="Krishnan K.P."/>
            <person name="Kurian J.P."/>
        </authorList>
    </citation>
    <scope>NUCLEOTIDE SEQUENCE [LARGE SCALE GENOMIC DNA]</scope>
    <source>
        <strain evidence="3 4">5.12</strain>
    </source>
</reference>
<keyword evidence="3" id="KW-0548">Nucleotidyltransferase</keyword>
<dbReference type="OrthoDB" id="9804286at2"/>
<keyword evidence="4" id="KW-1185">Reference proteome</keyword>
<dbReference type="KEGG" id="apel:CA267_017075"/>
<dbReference type="PANTHER" id="PTHR10953:SF102">
    <property type="entry name" value="ADENYLYLTRANSFERASE AND SULFURTRANSFERASE MOCS3"/>
    <property type="match status" value="1"/>
</dbReference>
<dbReference type="EMBL" id="CP052766">
    <property type="protein sequence ID" value="QJR82924.1"/>
    <property type="molecule type" value="Genomic_DNA"/>
</dbReference>
<dbReference type="PANTHER" id="PTHR10953">
    <property type="entry name" value="UBIQUITIN-ACTIVATING ENZYME E1"/>
    <property type="match status" value="1"/>
</dbReference>
<evidence type="ECO:0000313" key="4">
    <source>
        <dbReference type="Proteomes" id="UP000219285"/>
    </source>
</evidence>
<dbReference type="GO" id="GO:0008641">
    <property type="term" value="F:ubiquitin-like modifier activating enzyme activity"/>
    <property type="evidence" value="ECO:0007669"/>
    <property type="project" value="InterPro"/>
</dbReference>
<dbReference type="NCBIfam" id="NF004281">
    <property type="entry name" value="PRK05690.1"/>
    <property type="match status" value="1"/>
</dbReference>
<sequence>MPDSLSKTQVMRFNRQIVLPQIDLDGQEKLLNARVLVMGMGGLGNASAQSLCASGVGYLTLVDDDYVDATNLPRQILFRDHQVGQHKVDAARDTLYALQPACNIQIWRERPNIVDLTALVAKHDLVLDCTDNLPSRSQINNACVVQQTPLISGAAIRFEGQLFVYNPSESCACYACVERLFAAPDLSCTEGGIFSPVVNIIGVQQALLAMQLLIGFGHCPVSELRLFDGLTQQWECFRVPKFAHCSVCGTDV</sequence>
<organism evidence="3 4">
    <name type="scientific">Alteromonas pelagimontana</name>
    <dbReference type="NCBI Taxonomy" id="1858656"/>
    <lineage>
        <taxon>Bacteria</taxon>
        <taxon>Pseudomonadati</taxon>
        <taxon>Pseudomonadota</taxon>
        <taxon>Gammaproteobacteria</taxon>
        <taxon>Alteromonadales</taxon>
        <taxon>Alteromonadaceae</taxon>
        <taxon>Alteromonas/Salinimonas group</taxon>
        <taxon>Alteromonas</taxon>
    </lineage>
</organism>
<protein>
    <submittedName>
        <fullName evidence="3">Molybdopterin-synthase adenylyltransferase MoeB</fullName>
    </submittedName>
</protein>